<keyword evidence="2" id="KW-1185">Reference proteome</keyword>
<accession>A0ABQ7Y6X2</accession>
<reference evidence="1 2" key="1">
    <citation type="submission" date="2021-05" db="EMBL/GenBank/DDBJ databases">
        <title>Genome Assembly of Synthetic Allotetraploid Brassica napus Reveals Homoeologous Exchanges between Subgenomes.</title>
        <authorList>
            <person name="Davis J.T."/>
        </authorList>
    </citation>
    <scope>NUCLEOTIDE SEQUENCE [LARGE SCALE GENOMIC DNA]</scope>
    <source>
        <strain evidence="2">cv. Da-Ae</strain>
        <tissue evidence="1">Seedling</tissue>
    </source>
</reference>
<dbReference type="Proteomes" id="UP000824890">
    <property type="component" value="Unassembled WGS sequence"/>
</dbReference>
<proteinExistence type="predicted"/>
<organism evidence="1 2">
    <name type="scientific">Brassica napus</name>
    <name type="common">Rape</name>
    <dbReference type="NCBI Taxonomy" id="3708"/>
    <lineage>
        <taxon>Eukaryota</taxon>
        <taxon>Viridiplantae</taxon>
        <taxon>Streptophyta</taxon>
        <taxon>Embryophyta</taxon>
        <taxon>Tracheophyta</taxon>
        <taxon>Spermatophyta</taxon>
        <taxon>Magnoliopsida</taxon>
        <taxon>eudicotyledons</taxon>
        <taxon>Gunneridae</taxon>
        <taxon>Pentapetalae</taxon>
        <taxon>rosids</taxon>
        <taxon>malvids</taxon>
        <taxon>Brassicales</taxon>
        <taxon>Brassicaceae</taxon>
        <taxon>Brassiceae</taxon>
        <taxon>Brassica</taxon>
    </lineage>
</organism>
<evidence type="ECO:0000313" key="2">
    <source>
        <dbReference type="Proteomes" id="UP000824890"/>
    </source>
</evidence>
<evidence type="ECO:0000313" key="1">
    <source>
        <dbReference type="EMBL" id="KAH0863926.1"/>
    </source>
</evidence>
<feature type="non-terminal residue" evidence="1">
    <location>
        <position position="1"/>
    </location>
</feature>
<gene>
    <name evidence="1" type="ORF">HID58_081137</name>
</gene>
<name>A0ABQ7Y6X2_BRANA</name>
<comment type="caution">
    <text evidence="1">The sequence shown here is derived from an EMBL/GenBank/DDBJ whole genome shotgun (WGS) entry which is preliminary data.</text>
</comment>
<dbReference type="EMBL" id="JAGKQM010000018">
    <property type="protein sequence ID" value="KAH0863926.1"/>
    <property type="molecule type" value="Genomic_DNA"/>
</dbReference>
<protein>
    <submittedName>
        <fullName evidence="1">Uncharacterized protein</fullName>
    </submittedName>
</protein>
<sequence length="115" mass="13143">YYRSPAATTDHRSFDSSPLPIFLCSSLSLPLYRFVSVSLIGPPFGSLFHQRALVEICYRLSIFSNRFDCFSSSVAELSLVKRDVEVLMHAKTRAFDHYKGWSLYFADDPIHTDGR</sequence>